<comment type="caution">
    <text evidence="2">The sequence shown here is derived from an EMBL/GenBank/DDBJ whole genome shotgun (WGS) entry which is preliminary data.</text>
</comment>
<dbReference type="Proteomes" id="UP001597191">
    <property type="component" value="Unassembled WGS sequence"/>
</dbReference>
<name>A0ABW4BSF9_9LACO</name>
<evidence type="ECO:0000256" key="1">
    <source>
        <dbReference type="SAM" id="Phobius"/>
    </source>
</evidence>
<dbReference type="InterPro" id="IPR010387">
    <property type="entry name" value="QueT"/>
</dbReference>
<dbReference type="EMBL" id="JBHTOH010000090">
    <property type="protein sequence ID" value="MFD1411932.1"/>
    <property type="molecule type" value="Genomic_DNA"/>
</dbReference>
<protein>
    <submittedName>
        <fullName evidence="2">QueT transporter family protein</fullName>
    </submittedName>
</protein>
<accession>A0ABW4BSF9</accession>
<dbReference type="Pfam" id="PF06177">
    <property type="entry name" value="QueT"/>
    <property type="match status" value="1"/>
</dbReference>
<proteinExistence type="predicted"/>
<feature type="transmembrane region" description="Helical" evidence="1">
    <location>
        <begin position="102"/>
        <end position="122"/>
    </location>
</feature>
<evidence type="ECO:0000313" key="2">
    <source>
        <dbReference type="EMBL" id="MFD1411932.1"/>
    </source>
</evidence>
<dbReference type="Gene3D" id="1.10.1760.20">
    <property type="match status" value="1"/>
</dbReference>
<dbReference type="PANTHER" id="PTHR40044:SF1">
    <property type="entry name" value="INTEGRAL MEMBRANE PROTEIN"/>
    <property type="match status" value="1"/>
</dbReference>
<feature type="transmembrane region" description="Helical" evidence="1">
    <location>
        <begin position="12"/>
        <end position="35"/>
    </location>
</feature>
<feature type="transmembrane region" description="Helical" evidence="1">
    <location>
        <begin position="134"/>
        <end position="156"/>
    </location>
</feature>
<gene>
    <name evidence="2" type="ORF">ACFQ4R_10105</name>
</gene>
<evidence type="ECO:0000313" key="3">
    <source>
        <dbReference type="Proteomes" id="UP001597191"/>
    </source>
</evidence>
<dbReference type="PIRSF" id="PIRSF031501">
    <property type="entry name" value="QueT"/>
    <property type="match status" value="1"/>
</dbReference>
<keyword evidence="3" id="KW-1185">Reference proteome</keyword>
<keyword evidence="1" id="KW-1133">Transmembrane helix</keyword>
<dbReference type="RefSeq" id="WP_125649600.1">
    <property type="nucleotide sequence ID" value="NZ_JBHTOH010000090.1"/>
</dbReference>
<keyword evidence="1" id="KW-0812">Transmembrane</keyword>
<reference evidence="3" key="1">
    <citation type="journal article" date="2019" name="Int. J. Syst. Evol. Microbiol.">
        <title>The Global Catalogue of Microorganisms (GCM) 10K type strain sequencing project: providing services to taxonomists for standard genome sequencing and annotation.</title>
        <authorList>
            <consortium name="The Broad Institute Genomics Platform"/>
            <consortium name="The Broad Institute Genome Sequencing Center for Infectious Disease"/>
            <person name="Wu L."/>
            <person name="Ma J."/>
        </authorList>
    </citation>
    <scope>NUCLEOTIDE SEQUENCE [LARGE SCALE GENOMIC DNA]</scope>
    <source>
        <strain evidence="3">CCM 8937</strain>
    </source>
</reference>
<feature type="transmembrane region" description="Helical" evidence="1">
    <location>
        <begin position="78"/>
        <end position="95"/>
    </location>
</feature>
<keyword evidence="1" id="KW-0472">Membrane</keyword>
<organism evidence="2 3">
    <name type="scientific">Lapidilactobacillus gannanensis</name>
    <dbReference type="NCBI Taxonomy" id="2486002"/>
    <lineage>
        <taxon>Bacteria</taxon>
        <taxon>Bacillati</taxon>
        <taxon>Bacillota</taxon>
        <taxon>Bacilli</taxon>
        <taxon>Lactobacillales</taxon>
        <taxon>Lactobacillaceae</taxon>
        <taxon>Lapidilactobacillus</taxon>
    </lineage>
</organism>
<sequence length="172" mass="19013">MTKEQNHLHDLVISAIIAALYVALTYLSQMFGLGYGAVQLRLSEMLNCLVVFNKRYIWGVTLGCILANLTSTLGVVDIVWGSLQTLISLTIIYFVSKKLPNLMAKLGSVVVIGTVMMFLIAWELVVLTKAPFWLTYGSVAAGEFASLLVGAILIYYMSKRIDFNTATIKHRS</sequence>
<dbReference type="PANTHER" id="PTHR40044">
    <property type="entry name" value="INTEGRAL MEMBRANE PROTEIN-RELATED"/>
    <property type="match status" value="1"/>
</dbReference>
<feature type="transmembrane region" description="Helical" evidence="1">
    <location>
        <begin position="56"/>
        <end position="72"/>
    </location>
</feature>